<reference evidence="1 2" key="1">
    <citation type="journal article" date="2017" name="ISME J.">
        <title>Energy and carbon metabolisms in a deep terrestrial subsurface fluid microbial community.</title>
        <authorList>
            <person name="Momper L."/>
            <person name="Jungbluth S.P."/>
            <person name="Lee M.D."/>
            <person name="Amend J.P."/>
        </authorList>
    </citation>
    <scope>NUCLEOTIDE SEQUENCE [LARGE SCALE GENOMIC DNA]</scope>
    <source>
        <strain evidence="1">SURF_26</strain>
    </source>
</reference>
<dbReference type="Proteomes" id="UP000266426">
    <property type="component" value="Unassembled WGS sequence"/>
</dbReference>
<name>A0A3A4RFX4_9BACT</name>
<proteinExistence type="predicted"/>
<organism evidence="1 2">
    <name type="scientific">Candidatus Auribacter fodinae</name>
    <dbReference type="NCBI Taxonomy" id="2093366"/>
    <lineage>
        <taxon>Bacteria</taxon>
        <taxon>Pseudomonadati</taxon>
        <taxon>Candidatus Auribacterota</taxon>
        <taxon>Candidatus Auribacteria</taxon>
        <taxon>Candidatus Auribacterales</taxon>
        <taxon>Candidatus Auribacteraceae</taxon>
        <taxon>Candidatus Auribacter</taxon>
    </lineage>
</organism>
<gene>
    <name evidence="1" type="ORF">C4541_01920</name>
</gene>
<protein>
    <submittedName>
        <fullName evidence="1">Uncharacterized protein</fullName>
    </submittedName>
</protein>
<evidence type="ECO:0000313" key="1">
    <source>
        <dbReference type="EMBL" id="RJP61384.1"/>
    </source>
</evidence>
<comment type="caution">
    <text evidence="1">The sequence shown here is derived from an EMBL/GenBank/DDBJ whole genome shotgun (WGS) entry which is preliminary data.</text>
</comment>
<evidence type="ECO:0000313" key="2">
    <source>
        <dbReference type="Proteomes" id="UP000266426"/>
    </source>
</evidence>
<accession>A0A3A4RFX4</accession>
<dbReference type="EMBL" id="QZJZ01000013">
    <property type="protein sequence ID" value="RJP61384.1"/>
    <property type="molecule type" value="Genomic_DNA"/>
</dbReference>
<sequence length="64" mass="7654">MFFFQCSQYIKTVYIFLSRPDITIPGFPLFYFLNSIQKKLKNGFAFMPDCGKLMIQQKKRESCR</sequence>
<dbReference type="AlphaFoldDB" id="A0A3A4RFX4"/>